<organism evidence="1 2">
    <name type="scientific">Meloidogyne incognita</name>
    <name type="common">Southern root-knot nematode worm</name>
    <name type="synonym">Oxyuris incognita</name>
    <dbReference type="NCBI Taxonomy" id="6306"/>
    <lineage>
        <taxon>Eukaryota</taxon>
        <taxon>Metazoa</taxon>
        <taxon>Ecdysozoa</taxon>
        <taxon>Nematoda</taxon>
        <taxon>Chromadorea</taxon>
        <taxon>Rhabditida</taxon>
        <taxon>Tylenchina</taxon>
        <taxon>Tylenchomorpha</taxon>
        <taxon>Tylenchoidea</taxon>
        <taxon>Meloidogynidae</taxon>
        <taxon>Meloidogyninae</taxon>
        <taxon>Meloidogyne</taxon>
        <taxon>Meloidogyne incognita group</taxon>
    </lineage>
</organism>
<evidence type="ECO:0000313" key="1">
    <source>
        <dbReference type="Proteomes" id="UP000887563"/>
    </source>
</evidence>
<protein>
    <submittedName>
        <fullName evidence="2">Uncharacterized protein</fullName>
    </submittedName>
</protein>
<name>A0A914P4J0_MELIC</name>
<evidence type="ECO:0000313" key="2">
    <source>
        <dbReference type="WBParaSite" id="Minc3s11608g45003"/>
    </source>
</evidence>
<reference evidence="2" key="1">
    <citation type="submission" date="2022-11" db="UniProtKB">
        <authorList>
            <consortium name="WormBaseParasite"/>
        </authorList>
    </citation>
    <scope>IDENTIFICATION</scope>
</reference>
<keyword evidence="1" id="KW-1185">Reference proteome</keyword>
<dbReference type="WBParaSite" id="Minc3s11608g45003">
    <property type="protein sequence ID" value="Minc3s11608g45003"/>
    <property type="gene ID" value="Minc3s11608g45003"/>
</dbReference>
<accession>A0A914P4J0</accession>
<proteinExistence type="predicted"/>
<dbReference type="Proteomes" id="UP000887563">
    <property type="component" value="Unplaced"/>
</dbReference>
<sequence length="101" mass="11378">MLTSTPPIIQLQVTSNGHEWKEETSTTFMSSHQVNGNLQQQQNGGGNVGALFGGQIMPFNNNNNNKEANNMLNGTDKRHIFARQKSEEADRKRRMTMPLVY</sequence>
<dbReference type="AlphaFoldDB" id="A0A914P4J0"/>